<accession>A0A5C6UYH1</accession>
<dbReference type="GO" id="GO:0004366">
    <property type="term" value="F:glycerol-3-phosphate O-acyltransferase activity"/>
    <property type="evidence" value="ECO:0007669"/>
    <property type="project" value="TreeGrafter"/>
</dbReference>
<dbReference type="Pfam" id="PF01553">
    <property type="entry name" value="Acyltransferase"/>
    <property type="match status" value="1"/>
</dbReference>
<dbReference type="Proteomes" id="UP000321168">
    <property type="component" value="Unassembled WGS sequence"/>
</dbReference>
<gene>
    <name evidence="3" type="ORF">FRX97_08385</name>
</gene>
<sequence length="375" mass="43856">MEKWCYYIFKSWIALSLRLFFSDIRVVGRNNIPKGKGVIFIANHWNTLIDPLLITCSVRKKIWFLTRSDVFKSNYINRLLSFFGPIPAYRAVDGFKAPLKNQETFNLLKSKLNKKDWVALFPEGTHLQHRTLRRFKKGVFRIWEQNPTTSVVPIAINFSSLTKSHACIEVKFGKPFQYEAGLTTKELEQALEKELCTVEQFESLDPILNLDWPARIKQNLLKKESLNEEHWSKVKSIIGDKLIIPFTVGSYVINMVKLAASLPLMLVGCLFEIPFWFILKLVLKKFKDHQFHLSIHWLTKHLLVTILAWICFFQLMLSGLSSINTWYFIFLLGGIAVFPKGKKYFHRLLAQIRFLRLRKSDQEALKNTLQHISYQ</sequence>
<dbReference type="PANTHER" id="PTHR31605">
    <property type="entry name" value="GLYCEROL-3-PHOSPHATE O-ACYLTRANSFERASE 1"/>
    <property type="match status" value="1"/>
</dbReference>
<feature type="transmembrane region" description="Helical" evidence="1">
    <location>
        <begin position="262"/>
        <end position="283"/>
    </location>
</feature>
<evidence type="ECO:0000256" key="1">
    <source>
        <dbReference type="SAM" id="Phobius"/>
    </source>
</evidence>
<dbReference type="AlphaFoldDB" id="A0A5C6UYH1"/>
<dbReference type="SMART" id="SM00563">
    <property type="entry name" value="PlsC"/>
    <property type="match status" value="1"/>
</dbReference>
<comment type="caution">
    <text evidence="3">The sequence shown here is derived from an EMBL/GenBank/DDBJ whole genome shotgun (WGS) entry which is preliminary data.</text>
</comment>
<proteinExistence type="predicted"/>
<evidence type="ECO:0000313" key="4">
    <source>
        <dbReference type="Proteomes" id="UP000321168"/>
    </source>
</evidence>
<reference evidence="3 4" key="1">
    <citation type="submission" date="2019-08" db="EMBL/GenBank/DDBJ databases">
        <title>Genome of Luteibaculum oceani JCM 18817.</title>
        <authorList>
            <person name="Bowman J.P."/>
        </authorList>
    </citation>
    <scope>NUCLEOTIDE SEQUENCE [LARGE SCALE GENOMIC DNA]</scope>
    <source>
        <strain evidence="3 4">JCM 18817</strain>
    </source>
</reference>
<organism evidence="3 4">
    <name type="scientific">Luteibaculum oceani</name>
    <dbReference type="NCBI Taxonomy" id="1294296"/>
    <lineage>
        <taxon>Bacteria</taxon>
        <taxon>Pseudomonadati</taxon>
        <taxon>Bacteroidota</taxon>
        <taxon>Flavobacteriia</taxon>
        <taxon>Flavobacteriales</taxon>
        <taxon>Luteibaculaceae</taxon>
        <taxon>Luteibaculum</taxon>
    </lineage>
</organism>
<dbReference type="EMBL" id="VORB01000007">
    <property type="protein sequence ID" value="TXC78337.1"/>
    <property type="molecule type" value="Genomic_DNA"/>
</dbReference>
<evidence type="ECO:0000259" key="2">
    <source>
        <dbReference type="SMART" id="SM00563"/>
    </source>
</evidence>
<dbReference type="SUPFAM" id="SSF69593">
    <property type="entry name" value="Glycerol-3-phosphate (1)-acyltransferase"/>
    <property type="match status" value="1"/>
</dbReference>
<keyword evidence="1" id="KW-1133">Transmembrane helix</keyword>
<dbReference type="InterPro" id="IPR052744">
    <property type="entry name" value="GPAT/DAPAT"/>
</dbReference>
<protein>
    <recommendedName>
        <fullName evidence="2">Phospholipid/glycerol acyltransferase domain-containing protein</fullName>
    </recommendedName>
</protein>
<evidence type="ECO:0000313" key="3">
    <source>
        <dbReference type="EMBL" id="TXC78337.1"/>
    </source>
</evidence>
<feature type="transmembrane region" description="Helical" evidence="1">
    <location>
        <begin position="323"/>
        <end position="339"/>
    </location>
</feature>
<dbReference type="GO" id="GO:0008654">
    <property type="term" value="P:phospholipid biosynthetic process"/>
    <property type="evidence" value="ECO:0007669"/>
    <property type="project" value="TreeGrafter"/>
</dbReference>
<dbReference type="RefSeq" id="WP_147014759.1">
    <property type="nucleotide sequence ID" value="NZ_VORB01000007.1"/>
</dbReference>
<feature type="domain" description="Phospholipid/glycerol acyltransferase" evidence="2">
    <location>
        <begin position="38"/>
        <end position="159"/>
    </location>
</feature>
<feature type="transmembrane region" description="Helical" evidence="1">
    <location>
        <begin position="295"/>
        <end position="317"/>
    </location>
</feature>
<dbReference type="OrthoDB" id="9806008at2"/>
<keyword evidence="1" id="KW-0812">Transmembrane</keyword>
<keyword evidence="1" id="KW-0472">Membrane</keyword>
<dbReference type="InterPro" id="IPR002123">
    <property type="entry name" value="Plipid/glycerol_acylTrfase"/>
</dbReference>
<name>A0A5C6UYH1_9FLAO</name>
<dbReference type="PANTHER" id="PTHR31605:SF0">
    <property type="entry name" value="GLYCEROL-3-PHOSPHATE O-ACYLTRANSFERASE 1"/>
    <property type="match status" value="1"/>
</dbReference>
<dbReference type="GO" id="GO:0016287">
    <property type="term" value="F:glycerone-phosphate O-acyltransferase activity"/>
    <property type="evidence" value="ECO:0007669"/>
    <property type="project" value="TreeGrafter"/>
</dbReference>
<keyword evidence="4" id="KW-1185">Reference proteome</keyword>